<evidence type="ECO:0000313" key="2">
    <source>
        <dbReference type="Proteomes" id="UP000606786"/>
    </source>
</evidence>
<keyword evidence="2" id="KW-1185">Reference proteome</keyword>
<protein>
    <submittedName>
        <fullName evidence="1">(Mediterranean fruit fly) hypothetical protein</fullName>
    </submittedName>
</protein>
<sequence>MVYRNKIVVVMYKSCAQNCQKKHLPTPLEAVNFIIYICICVVSQNLRLQYKPQTYGNDYVGNTTTAPPARPPPPPPPLTNQQNMINIVERTLVSCVASIKMSKVDPSILSMKISPSEFLLKWANVKVLTF</sequence>
<comment type="caution">
    <text evidence="1">The sequence shown here is derived from an EMBL/GenBank/DDBJ whole genome shotgun (WGS) entry which is preliminary data.</text>
</comment>
<proteinExistence type="predicted"/>
<evidence type="ECO:0000313" key="1">
    <source>
        <dbReference type="EMBL" id="CAD7004034.1"/>
    </source>
</evidence>
<reference evidence="1" key="1">
    <citation type="submission" date="2020-11" db="EMBL/GenBank/DDBJ databases">
        <authorList>
            <person name="Whitehead M."/>
        </authorList>
    </citation>
    <scope>NUCLEOTIDE SEQUENCE</scope>
    <source>
        <strain evidence="1">EGII</strain>
    </source>
</reference>
<name>A0A811UZA4_CERCA</name>
<accession>A0A811UZA4</accession>
<dbReference type="Proteomes" id="UP000606786">
    <property type="component" value="Unassembled WGS sequence"/>
</dbReference>
<dbReference type="AlphaFoldDB" id="A0A811UZA4"/>
<dbReference type="EMBL" id="CAJHJT010000034">
    <property type="protein sequence ID" value="CAD7004034.1"/>
    <property type="molecule type" value="Genomic_DNA"/>
</dbReference>
<gene>
    <name evidence="1" type="ORF">CCAP1982_LOCUS12458</name>
</gene>
<organism evidence="1 2">
    <name type="scientific">Ceratitis capitata</name>
    <name type="common">Mediterranean fruit fly</name>
    <name type="synonym">Tephritis capitata</name>
    <dbReference type="NCBI Taxonomy" id="7213"/>
    <lineage>
        <taxon>Eukaryota</taxon>
        <taxon>Metazoa</taxon>
        <taxon>Ecdysozoa</taxon>
        <taxon>Arthropoda</taxon>
        <taxon>Hexapoda</taxon>
        <taxon>Insecta</taxon>
        <taxon>Pterygota</taxon>
        <taxon>Neoptera</taxon>
        <taxon>Endopterygota</taxon>
        <taxon>Diptera</taxon>
        <taxon>Brachycera</taxon>
        <taxon>Muscomorpha</taxon>
        <taxon>Tephritoidea</taxon>
        <taxon>Tephritidae</taxon>
        <taxon>Ceratitis</taxon>
        <taxon>Ceratitis</taxon>
    </lineage>
</organism>